<dbReference type="eggNOG" id="ENOG502QPYU">
    <property type="taxonomic scope" value="Eukaryota"/>
</dbReference>
<dbReference type="PROSITE" id="PS00659">
    <property type="entry name" value="GLYCOSYL_HYDROL_F5"/>
    <property type="match status" value="1"/>
</dbReference>
<evidence type="ECO:0000256" key="3">
    <source>
        <dbReference type="ARBA" id="ARBA00023295"/>
    </source>
</evidence>
<dbReference type="Pfam" id="PF00150">
    <property type="entry name" value="Cellulase"/>
    <property type="match status" value="1"/>
</dbReference>
<keyword evidence="3 4" id="KW-0326">Glycosidase</keyword>
<dbReference type="Gene3D" id="2.80.10.50">
    <property type="match status" value="1"/>
</dbReference>
<dbReference type="Pfam" id="PF25490">
    <property type="entry name" value="DUF7910"/>
    <property type="match status" value="1"/>
</dbReference>
<evidence type="ECO:0000313" key="9">
    <source>
        <dbReference type="Proteomes" id="UP000008311"/>
    </source>
</evidence>
<dbReference type="CDD" id="cd00257">
    <property type="entry name" value="beta-trefoil_FSCN-like"/>
    <property type="match status" value="1"/>
</dbReference>
<dbReference type="InterPro" id="IPR008999">
    <property type="entry name" value="Actin-crosslinking"/>
</dbReference>
<dbReference type="GO" id="GO:0051017">
    <property type="term" value="P:actin filament bundle assembly"/>
    <property type="evidence" value="ECO:0000318"/>
    <property type="project" value="GO_Central"/>
</dbReference>
<feature type="domain" description="DUF7910" evidence="7">
    <location>
        <begin position="50"/>
        <end position="187"/>
    </location>
</feature>
<sequence length="507" mass="58246">MAYHFFLFAFYLCFYVLSLSLAQPFRAVNLGNWLVTEGWMKPSLFDGIPNKDLLDGTRVQFFSIKLQRYLCAENAGGTNLVANRINADTWETFALWRINENFFYLRLVINDKQFVGLESQGNKIVAISHSAGDPERFQIIRNRCDPNRVRLQASNGKFIQVQSETLVIANYDRYGWEDDNPSVFRMNNLNGQDNMQQLQGEYQITNGYGPIKAPIVMQSHWKAWITEEDFRFISKSGINAVRIPVGWWIAFDPTPPKPFVGGSLQVLDKAFYWAGKYGMKVIVDLHAARGSQNGNDHSSTIDGSLEWGDSKIQETVNVIDFLAKRYASDPSLVAIELLNEPLAPMVSLETLLKYYQAGYNAVRKYTQNAYVIFSNRLGPADSKELLSFATNLNRVVIDVHFYNLFNDQLFKGKSAEWNINNIRNDRASQLSSLTIVNGPLTFVGEWTGEWEVVGALMQDYQKFVNVQQEVYRSATFGWAYWSYKLENPKRTHWSFKCMIEYNYLKVI</sequence>
<dbReference type="GO" id="GO:0016477">
    <property type="term" value="P:cell migration"/>
    <property type="evidence" value="ECO:0000318"/>
    <property type="project" value="GO_Central"/>
</dbReference>
<dbReference type="GO" id="GO:0015629">
    <property type="term" value="C:actin cytoskeleton"/>
    <property type="evidence" value="ECO:0000318"/>
    <property type="project" value="GO_Central"/>
</dbReference>
<name>B9T771_RICCO</name>
<evidence type="ECO:0000313" key="8">
    <source>
        <dbReference type="EMBL" id="EEF28294.1"/>
    </source>
</evidence>
<keyword evidence="5" id="KW-0732">Signal</keyword>
<dbReference type="InParanoid" id="B9T771"/>
<evidence type="ECO:0000256" key="2">
    <source>
        <dbReference type="ARBA" id="ARBA00022801"/>
    </source>
</evidence>
<keyword evidence="9" id="KW-1185">Reference proteome</keyword>
<dbReference type="InterPro" id="IPR017853">
    <property type="entry name" value="GH"/>
</dbReference>
<dbReference type="Gene3D" id="3.20.20.80">
    <property type="entry name" value="Glycosidases"/>
    <property type="match status" value="1"/>
</dbReference>
<feature type="domain" description="Glycoside hydrolase family 5" evidence="6">
    <location>
        <begin position="217"/>
        <end position="484"/>
    </location>
</feature>
<keyword evidence="2 4" id="KW-0378">Hydrolase</keyword>
<dbReference type="PANTHER" id="PTHR10551:SF13">
    <property type="entry name" value="GLUCAN 1,3-BETA-GLUCOSIDASE ARB_04467-RELATED"/>
    <property type="match status" value="1"/>
</dbReference>
<dbReference type="AlphaFoldDB" id="B9T771"/>
<dbReference type="GO" id="GO:0000272">
    <property type="term" value="P:polysaccharide catabolic process"/>
    <property type="evidence" value="ECO:0007669"/>
    <property type="project" value="InterPro"/>
</dbReference>
<dbReference type="Proteomes" id="UP000008311">
    <property type="component" value="Unassembled WGS sequence"/>
</dbReference>
<dbReference type="GO" id="GO:0051015">
    <property type="term" value="F:actin filament binding"/>
    <property type="evidence" value="ECO:0000318"/>
    <property type="project" value="GO_Central"/>
</dbReference>
<evidence type="ECO:0000256" key="1">
    <source>
        <dbReference type="ARBA" id="ARBA00005641"/>
    </source>
</evidence>
<dbReference type="STRING" id="3988.B9T771"/>
<dbReference type="SUPFAM" id="SSF51445">
    <property type="entry name" value="(Trans)glycosidases"/>
    <property type="match status" value="1"/>
</dbReference>
<comment type="similarity">
    <text evidence="1 4">Belongs to the glycosyl hydrolase 5 (cellulase A) family.</text>
</comment>
<accession>B9T771</accession>
<feature type="chain" id="PRO_5002890064" evidence="5">
    <location>
        <begin position="23"/>
        <end position="507"/>
    </location>
</feature>
<evidence type="ECO:0000256" key="5">
    <source>
        <dbReference type="SAM" id="SignalP"/>
    </source>
</evidence>
<evidence type="ECO:0000259" key="6">
    <source>
        <dbReference type="Pfam" id="PF00150"/>
    </source>
</evidence>
<dbReference type="PANTHER" id="PTHR10551">
    <property type="entry name" value="FASCIN"/>
    <property type="match status" value="1"/>
</dbReference>
<evidence type="ECO:0000259" key="7">
    <source>
        <dbReference type="Pfam" id="PF25490"/>
    </source>
</evidence>
<evidence type="ECO:0000256" key="4">
    <source>
        <dbReference type="RuleBase" id="RU361153"/>
    </source>
</evidence>
<dbReference type="GO" id="GO:0005737">
    <property type="term" value="C:cytoplasm"/>
    <property type="evidence" value="ECO:0000318"/>
    <property type="project" value="GO_Central"/>
</dbReference>
<dbReference type="GO" id="GO:0007163">
    <property type="term" value="P:establishment or maintenance of cell polarity"/>
    <property type="evidence" value="ECO:0000318"/>
    <property type="project" value="GO_Central"/>
</dbReference>
<protein>
    <submittedName>
        <fullName evidence="8">Uncharacterized protein</fullName>
    </submittedName>
</protein>
<gene>
    <name evidence="8" type="ORF">RCOM_0109740</name>
</gene>
<dbReference type="InterPro" id="IPR018087">
    <property type="entry name" value="Glyco_hydro_5_CS"/>
</dbReference>
<dbReference type="InterPro" id="IPR010431">
    <property type="entry name" value="Fascin"/>
</dbReference>
<reference evidence="9" key="1">
    <citation type="journal article" date="2010" name="Nat. Biotechnol.">
        <title>Draft genome sequence of the oilseed species Ricinus communis.</title>
        <authorList>
            <person name="Chan A.P."/>
            <person name="Crabtree J."/>
            <person name="Zhao Q."/>
            <person name="Lorenzi H."/>
            <person name="Orvis J."/>
            <person name="Puiu D."/>
            <person name="Melake-Berhan A."/>
            <person name="Jones K.M."/>
            <person name="Redman J."/>
            <person name="Chen G."/>
            <person name="Cahoon E.B."/>
            <person name="Gedil M."/>
            <person name="Stanke M."/>
            <person name="Haas B.J."/>
            <person name="Wortman J.R."/>
            <person name="Fraser-Liggett C.M."/>
            <person name="Ravel J."/>
            <person name="Rabinowicz P.D."/>
        </authorList>
    </citation>
    <scope>NUCLEOTIDE SEQUENCE [LARGE SCALE GENOMIC DNA]</scope>
    <source>
        <strain evidence="9">cv. Hale</strain>
    </source>
</reference>
<feature type="signal peptide" evidence="5">
    <location>
        <begin position="1"/>
        <end position="22"/>
    </location>
</feature>
<dbReference type="InterPro" id="IPR001547">
    <property type="entry name" value="Glyco_hydro_5"/>
</dbReference>
<dbReference type="GO" id="GO:0004553">
    <property type="term" value="F:hydrolase activity, hydrolyzing O-glycosyl compounds"/>
    <property type="evidence" value="ECO:0007669"/>
    <property type="project" value="InterPro"/>
</dbReference>
<proteinExistence type="inferred from homology"/>
<organism evidence="8 9">
    <name type="scientific">Ricinus communis</name>
    <name type="common">Castor bean</name>
    <dbReference type="NCBI Taxonomy" id="3988"/>
    <lineage>
        <taxon>Eukaryota</taxon>
        <taxon>Viridiplantae</taxon>
        <taxon>Streptophyta</taxon>
        <taxon>Embryophyta</taxon>
        <taxon>Tracheophyta</taxon>
        <taxon>Spermatophyta</taxon>
        <taxon>Magnoliopsida</taxon>
        <taxon>eudicotyledons</taxon>
        <taxon>Gunneridae</taxon>
        <taxon>Pentapetalae</taxon>
        <taxon>rosids</taxon>
        <taxon>fabids</taxon>
        <taxon>Malpighiales</taxon>
        <taxon>Euphorbiaceae</taxon>
        <taxon>Acalyphoideae</taxon>
        <taxon>Acalypheae</taxon>
        <taxon>Ricinus</taxon>
    </lineage>
</organism>
<dbReference type="EMBL" id="EQ974711">
    <property type="protein sequence ID" value="EEF28294.1"/>
    <property type="molecule type" value="Genomic_DNA"/>
</dbReference>
<dbReference type="InterPro" id="IPR057232">
    <property type="entry name" value="DUF7910"/>
</dbReference>
<dbReference type="SUPFAM" id="SSF50405">
    <property type="entry name" value="Actin-crosslinking proteins"/>
    <property type="match status" value="1"/>
</dbReference>